<feature type="chain" id="PRO_5040314333" evidence="2">
    <location>
        <begin position="20"/>
        <end position="245"/>
    </location>
</feature>
<dbReference type="GeneID" id="118282303"/>
<protein>
    <submittedName>
        <fullName evidence="4">Uncharacterized protein LOC118282303</fullName>
    </submittedName>
</protein>
<proteinExistence type="predicted"/>
<evidence type="ECO:0000256" key="2">
    <source>
        <dbReference type="SAM" id="SignalP"/>
    </source>
</evidence>
<dbReference type="Proteomes" id="UP000829999">
    <property type="component" value="Chromosome 20"/>
</dbReference>
<evidence type="ECO:0000313" key="4">
    <source>
        <dbReference type="RefSeq" id="XP_050557065.1"/>
    </source>
</evidence>
<keyword evidence="3" id="KW-1185">Reference proteome</keyword>
<reference evidence="4" key="1">
    <citation type="submission" date="2025-08" db="UniProtKB">
        <authorList>
            <consortium name="RefSeq"/>
        </authorList>
    </citation>
    <scope>IDENTIFICATION</scope>
    <source>
        <tissue evidence="4">Whole larval tissue</tissue>
    </source>
</reference>
<keyword evidence="1" id="KW-0812">Transmembrane</keyword>
<gene>
    <name evidence="4" type="primary">LOC118282303</name>
</gene>
<keyword evidence="2" id="KW-0732">Signal</keyword>
<dbReference type="AlphaFoldDB" id="A0A9R0E1N1"/>
<keyword evidence="1" id="KW-1133">Transmembrane helix</keyword>
<dbReference type="RefSeq" id="XP_050557065.1">
    <property type="nucleotide sequence ID" value="XM_050701108.1"/>
</dbReference>
<feature type="signal peptide" evidence="2">
    <location>
        <begin position="1"/>
        <end position="19"/>
    </location>
</feature>
<dbReference type="OrthoDB" id="7393997at2759"/>
<sequence length="245" mass="27669">MWGTTITIVLLSFAPFVLTQNATTPPNNYTACSNSTEIKEKNNEIKTCFKNIVNKHLDSAYHEDCTIPKLEQNIKAHWTALNATCGQNFLYINTTTFMKYIEFSLSNQTFKEFYGDLNCVKTLEKNITACVVHNVRHININERRKHSYWFQKMDLAYAKRNCDKNTMIKECVLKVLSTCKPSTSKYVSSLFDLAHSQCSNFKNLGSNAAAATPPSSHTTLIIISSLVGVVLLIIAGVLIWIKIKK</sequence>
<organism evidence="3 4">
    <name type="scientific">Spodoptera frugiperda</name>
    <name type="common">Fall armyworm</name>
    <dbReference type="NCBI Taxonomy" id="7108"/>
    <lineage>
        <taxon>Eukaryota</taxon>
        <taxon>Metazoa</taxon>
        <taxon>Ecdysozoa</taxon>
        <taxon>Arthropoda</taxon>
        <taxon>Hexapoda</taxon>
        <taxon>Insecta</taxon>
        <taxon>Pterygota</taxon>
        <taxon>Neoptera</taxon>
        <taxon>Endopterygota</taxon>
        <taxon>Lepidoptera</taxon>
        <taxon>Glossata</taxon>
        <taxon>Ditrysia</taxon>
        <taxon>Noctuoidea</taxon>
        <taxon>Noctuidae</taxon>
        <taxon>Amphipyrinae</taxon>
        <taxon>Spodoptera</taxon>
    </lineage>
</organism>
<evidence type="ECO:0000313" key="3">
    <source>
        <dbReference type="Proteomes" id="UP000829999"/>
    </source>
</evidence>
<evidence type="ECO:0000256" key="1">
    <source>
        <dbReference type="SAM" id="Phobius"/>
    </source>
</evidence>
<accession>A0A9R0E1N1</accession>
<name>A0A9R0E1N1_SPOFR</name>
<keyword evidence="1" id="KW-0472">Membrane</keyword>
<feature type="transmembrane region" description="Helical" evidence="1">
    <location>
        <begin position="220"/>
        <end position="241"/>
    </location>
</feature>